<protein>
    <recommendedName>
        <fullName evidence="2">Antitoxin</fullName>
    </recommendedName>
</protein>
<dbReference type="PANTHER" id="PTHR35377:SF4">
    <property type="entry name" value="PREVENT-HOST-DEATH FAMILY PROTEIN"/>
    <property type="match status" value="1"/>
</dbReference>
<evidence type="ECO:0000256" key="1">
    <source>
        <dbReference type="ARBA" id="ARBA00009981"/>
    </source>
</evidence>
<comment type="similarity">
    <text evidence="1 2">Belongs to the phD/YefM antitoxin family.</text>
</comment>
<dbReference type="PANTHER" id="PTHR35377">
    <property type="entry name" value="ANTITOXIN VAPB49-RELATED-RELATED"/>
    <property type="match status" value="1"/>
</dbReference>
<evidence type="ECO:0000256" key="2">
    <source>
        <dbReference type="RuleBase" id="RU362080"/>
    </source>
</evidence>
<dbReference type="InterPro" id="IPR051416">
    <property type="entry name" value="phD-YefM_TA_antitoxins"/>
</dbReference>
<dbReference type="OrthoDB" id="9800503at2"/>
<dbReference type="InterPro" id="IPR036165">
    <property type="entry name" value="YefM-like_sf"/>
</dbReference>
<comment type="function">
    <text evidence="2">Antitoxin component of a type II toxin-antitoxin (TA) system.</text>
</comment>
<dbReference type="STRING" id="1247936.BN2475_280008"/>
<dbReference type="SUPFAM" id="SSF143120">
    <property type="entry name" value="YefM-like"/>
    <property type="match status" value="1"/>
</dbReference>
<dbReference type="EMBL" id="CYGX02000028">
    <property type="protein sequence ID" value="SIT41090.1"/>
    <property type="molecule type" value="Genomic_DNA"/>
</dbReference>
<dbReference type="Pfam" id="PF02604">
    <property type="entry name" value="PhdYeFM_antitox"/>
    <property type="match status" value="1"/>
</dbReference>
<dbReference type="Gene3D" id="3.40.1620.10">
    <property type="entry name" value="YefM-like domain"/>
    <property type="match status" value="1"/>
</dbReference>
<dbReference type="NCBIfam" id="TIGR01552">
    <property type="entry name" value="phd_fam"/>
    <property type="match status" value="1"/>
</dbReference>
<evidence type="ECO:0000313" key="3">
    <source>
        <dbReference type="EMBL" id="SIT41090.1"/>
    </source>
</evidence>
<reference evidence="3 4" key="1">
    <citation type="submission" date="2016-12" db="EMBL/GenBank/DDBJ databases">
        <authorList>
            <person name="Song W.-J."/>
            <person name="Kurnit D.M."/>
        </authorList>
    </citation>
    <scope>NUCLEOTIDE SEQUENCE [LARGE SCALE GENOMIC DNA]</scope>
    <source>
        <strain evidence="3 4">STM7296</strain>
    </source>
</reference>
<accession>A0A1N7S113</accession>
<proteinExistence type="inferred from homology"/>
<dbReference type="RefSeq" id="WP_094780136.1">
    <property type="nucleotide sequence ID" value="NZ_CYGX02000028.1"/>
</dbReference>
<evidence type="ECO:0000313" key="4">
    <source>
        <dbReference type="Proteomes" id="UP000187012"/>
    </source>
</evidence>
<name>A0A1N7S113_9BURK</name>
<dbReference type="AlphaFoldDB" id="A0A1N7S113"/>
<gene>
    <name evidence="3" type="ORF">BN2475_280008</name>
</gene>
<organism evidence="3 4">
    <name type="scientific">Paraburkholderia ribeironis</name>
    <dbReference type="NCBI Taxonomy" id="1247936"/>
    <lineage>
        <taxon>Bacteria</taxon>
        <taxon>Pseudomonadati</taxon>
        <taxon>Pseudomonadota</taxon>
        <taxon>Betaproteobacteria</taxon>
        <taxon>Burkholderiales</taxon>
        <taxon>Burkholderiaceae</taxon>
        <taxon>Paraburkholderia</taxon>
    </lineage>
</organism>
<dbReference type="InterPro" id="IPR006442">
    <property type="entry name" value="Antitoxin_Phd/YefM"/>
</dbReference>
<keyword evidence="4" id="KW-1185">Reference proteome</keyword>
<sequence length="78" mass="8511">MQTVNIHEAKTQFSRLVDAAANGEEIVIAKAGKPAARLVPMERVKVTRRFGGLKGKIRIADDFDAPLPDHVIAAFEGR</sequence>
<dbReference type="Proteomes" id="UP000187012">
    <property type="component" value="Unassembled WGS sequence"/>
</dbReference>